<keyword evidence="1" id="KW-0732">Signal</keyword>
<dbReference type="Proteomes" id="UP000618240">
    <property type="component" value="Unassembled WGS sequence"/>
</dbReference>
<organism evidence="3 4">
    <name type="scientific">Chryseobacterium tagetis</name>
    <dbReference type="NCBI Taxonomy" id="2801334"/>
    <lineage>
        <taxon>Bacteria</taxon>
        <taxon>Pseudomonadati</taxon>
        <taxon>Bacteroidota</taxon>
        <taxon>Flavobacteriia</taxon>
        <taxon>Flavobacteriales</taxon>
        <taxon>Weeksellaceae</taxon>
        <taxon>Chryseobacterium group</taxon>
        <taxon>Chryseobacterium</taxon>
    </lineage>
</organism>
<feature type="signal peptide" evidence="1">
    <location>
        <begin position="1"/>
        <end position="24"/>
    </location>
</feature>
<dbReference type="PROSITE" id="PS51257">
    <property type="entry name" value="PROKAR_LIPOPROTEIN"/>
    <property type="match status" value="1"/>
</dbReference>
<comment type="caution">
    <text evidence="3">The sequence shown here is derived from an EMBL/GenBank/DDBJ whole genome shotgun (WGS) entry which is preliminary data.</text>
</comment>
<evidence type="ECO:0000256" key="1">
    <source>
        <dbReference type="SAM" id="SignalP"/>
    </source>
</evidence>
<feature type="domain" description="DUF5648" evidence="2">
    <location>
        <begin position="130"/>
        <end position="210"/>
    </location>
</feature>
<name>A0ABS7ZX44_9FLAO</name>
<evidence type="ECO:0000313" key="3">
    <source>
        <dbReference type="EMBL" id="MCA6066307.1"/>
    </source>
</evidence>
<dbReference type="RefSeq" id="WP_225686416.1">
    <property type="nucleotide sequence ID" value="NZ_JAERSE020000001.1"/>
</dbReference>
<accession>A0ABS7ZX44</accession>
<dbReference type="EMBL" id="JAERSE020000001">
    <property type="protein sequence ID" value="MCA6066307.1"/>
    <property type="molecule type" value="Genomic_DNA"/>
</dbReference>
<reference evidence="3 4" key="1">
    <citation type="submission" date="2021-09" db="EMBL/GenBank/DDBJ databases">
        <title>Genome sequencing and assembly of Chryseobacterium sp. RG1.</title>
        <authorList>
            <person name="Chhetri G."/>
        </authorList>
    </citation>
    <scope>NUCLEOTIDE SEQUENCE [LARGE SCALE GENOMIC DNA]</scope>
    <source>
        <strain evidence="3 4">RG1</strain>
    </source>
</reference>
<evidence type="ECO:0000259" key="2">
    <source>
        <dbReference type="Pfam" id="PF18885"/>
    </source>
</evidence>
<feature type="chain" id="PRO_5046977677" description="DUF5648 domain-containing protein" evidence="1">
    <location>
        <begin position="25"/>
        <end position="212"/>
    </location>
</feature>
<keyword evidence="4" id="KW-1185">Reference proteome</keyword>
<protein>
    <recommendedName>
        <fullName evidence="2">DUF5648 domain-containing protein</fullName>
    </recommendedName>
</protein>
<dbReference type="InterPro" id="IPR043708">
    <property type="entry name" value="DUF5648"/>
</dbReference>
<evidence type="ECO:0000313" key="4">
    <source>
        <dbReference type="Proteomes" id="UP000618240"/>
    </source>
</evidence>
<gene>
    <name evidence="3" type="ORF">JI747_003890</name>
</gene>
<dbReference type="Pfam" id="PF18885">
    <property type="entry name" value="DUF5648"/>
    <property type="match status" value="1"/>
</dbReference>
<proteinExistence type="predicted"/>
<sequence>MKKTVQFLTILALIFTFFSCSSTMEDETMEHATKQSSRNSLSNQQKEVFTYNVVSLYRFMKNNKHFYTTNYAEGTSAGYNFEGELGKLYVPKPEYYPNGVMFGNPILRWRHKTTGDRLITNGSDELLPMLYTNSNVFPNNIVYPGSPNGTWIYEGILGYGPSTHVAPITIAIYRYYNPSLNNHLFTANINELGAGGGMGYSPEGFSFALYNN</sequence>